<reference evidence="12" key="1">
    <citation type="submission" date="2024-07" db="EMBL/GenBank/DDBJ databases">
        <authorList>
            <person name="Kim Y.J."/>
            <person name="Jeong J.Y."/>
        </authorList>
    </citation>
    <scope>NUCLEOTIDE SEQUENCE</scope>
    <source>
        <strain evidence="12">GIHE-MW2</strain>
    </source>
</reference>
<keyword evidence="2 9" id="KW-1003">Cell membrane</keyword>
<comment type="similarity">
    <text evidence="1 9 11">Belongs to the peptidase A8 family.</text>
</comment>
<dbReference type="GO" id="GO:0005886">
    <property type="term" value="C:plasma membrane"/>
    <property type="evidence" value="ECO:0007669"/>
    <property type="project" value="UniProtKB-SubCell"/>
</dbReference>
<evidence type="ECO:0000256" key="9">
    <source>
        <dbReference type="HAMAP-Rule" id="MF_00161"/>
    </source>
</evidence>
<dbReference type="GO" id="GO:0006508">
    <property type="term" value="P:proteolysis"/>
    <property type="evidence" value="ECO:0007669"/>
    <property type="project" value="UniProtKB-KW"/>
</dbReference>
<comment type="catalytic activity">
    <reaction evidence="9 10">
        <text>Release of signal peptides from bacterial membrane prolipoproteins. Hydrolyzes -Xaa-Yaa-Zaa-|-(S,diacylglyceryl)Cys-, in which Xaa is hydrophobic (preferably Leu), and Yaa (Ala or Ser) and Zaa (Gly or Ala) have small, neutral side chains.</text>
        <dbReference type="EC" id="3.4.23.36"/>
    </reaction>
</comment>
<evidence type="ECO:0000256" key="3">
    <source>
        <dbReference type="ARBA" id="ARBA00022670"/>
    </source>
</evidence>
<feature type="transmembrane region" description="Helical" evidence="9">
    <location>
        <begin position="122"/>
        <end position="147"/>
    </location>
</feature>
<evidence type="ECO:0000256" key="11">
    <source>
        <dbReference type="RuleBase" id="RU004181"/>
    </source>
</evidence>
<dbReference type="NCBIfam" id="TIGR00077">
    <property type="entry name" value="lspA"/>
    <property type="match status" value="1"/>
</dbReference>
<comment type="function">
    <text evidence="9 10">This protein specifically catalyzes the removal of signal peptides from prolipoproteins.</text>
</comment>
<keyword evidence="3 9" id="KW-0645">Protease</keyword>
<evidence type="ECO:0000256" key="5">
    <source>
        <dbReference type="ARBA" id="ARBA00022750"/>
    </source>
</evidence>
<dbReference type="GO" id="GO:0004190">
    <property type="term" value="F:aspartic-type endopeptidase activity"/>
    <property type="evidence" value="ECO:0007669"/>
    <property type="project" value="UniProtKB-UniRule"/>
</dbReference>
<dbReference type="PROSITE" id="PS00855">
    <property type="entry name" value="SPASE_II"/>
    <property type="match status" value="1"/>
</dbReference>
<feature type="transmembrane region" description="Helical" evidence="9">
    <location>
        <begin position="63"/>
        <end position="81"/>
    </location>
</feature>
<dbReference type="EC" id="3.4.23.36" evidence="9"/>
<proteinExistence type="inferred from homology"/>
<accession>A0AAU8JLX2</accession>
<organism evidence="12">
    <name type="scientific">Planktothricoides raciborskii GIHE-MW2</name>
    <dbReference type="NCBI Taxonomy" id="2792601"/>
    <lineage>
        <taxon>Bacteria</taxon>
        <taxon>Bacillati</taxon>
        <taxon>Cyanobacteriota</taxon>
        <taxon>Cyanophyceae</taxon>
        <taxon>Oscillatoriophycideae</taxon>
        <taxon>Oscillatoriales</taxon>
        <taxon>Oscillatoriaceae</taxon>
        <taxon>Planktothricoides</taxon>
    </lineage>
</organism>
<comment type="subcellular location">
    <subcellularLocation>
        <location evidence="9">Cell membrane</location>
        <topology evidence="9">Multi-pass membrane protein</topology>
    </subcellularLocation>
</comment>
<keyword evidence="6 9" id="KW-0378">Hydrolase</keyword>
<dbReference type="PRINTS" id="PR00781">
    <property type="entry name" value="LIPOSIGPTASE"/>
</dbReference>
<gene>
    <name evidence="9 12" type="primary">lspA</name>
    <name evidence="12" type="ORF">ABWT76_005903</name>
</gene>
<name>A0AAU8JLX2_9CYAN</name>
<dbReference type="InterPro" id="IPR001872">
    <property type="entry name" value="Peptidase_A8"/>
</dbReference>
<keyword evidence="4 9" id="KW-0812">Transmembrane</keyword>
<dbReference type="AlphaFoldDB" id="A0AAU8JLX2"/>
<sequence length="170" mass="19235">MKFKNSVFWIAALISLGFDRFTKYWVVQNFEFKESWALWPDVFHFTYVTNPGAAFSLFPGAAWLRWLSLAVSLGLIALACFGPRFNPWEQAGYGLILAGALGNGIDRFVAGEVVDFLHFKLINFPIFNVADVSINLGIICLILLSIFMPHPTEKIKKTQQQKISNITKQD</sequence>
<dbReference type="Pfam" id="PF01252">
    <property type="entry name" value="Peptidase_A8"/>
    <property type="match status" value="1"/>
</dbReference>
<comment type="pathway">
    <text evidence="9">Protein modification; lipoprotein biosynthesis (signal peptide cleavage).</text>
</comment>
<evidence type="ECO:0000256" key="7">
    <source>
        <dbReference type="ARBA" id="ARBA00022989"/>
    </source>
</evidence>
<comment type="caution">
    <text evidence="9">Lacks conserved residue(s) required for the propagation of feature annotation.</text>
</comment>
<dbReference type="HAMAP" id="MF_00161">
    <property type="entry name" value="LspA"/>
    <property type="match status" value="1"/>
</dbReference>
<evidence type="ECO:0000256" key="8">
    <source>
        <dbReference type="ARBA" id="ARBA00023136"/>
    </source>
</evidence>
<keyword evidence="5 9" id="KW-0064">Aspartyl protease</keyword>
<evidence type="ECO:0000256" key="6">
    <source>
        <dbReference type="ARBA" id="ARBA00022801"/>
    </source>
</evidence>
<evidence type="ECO:0000313" key="12">
    <source>
        <dbReference type="EMBL" id="XCM40278.1"/>
    </source>
</evidence>
<dbReference type="EMBL" id="CP159837">
    <property type="protein sequence ID" value="XCM40278.1"/>
    <property type="molecule type" value="Genomic_DNA"/>
</dbReference>
<evidence type="ECO:0000256" key="2">
    <source>
        <dbReference type="ARBA" id="ARBA00022475"/>
    </source>
</evidence>
<dbReference type="PANTHER" id="PTHR33695:SF1">
    <property type="entry name" value="LIPOPROTEIN SIGNAL PEPTIDASE"/>
    <property type="match status" value="1"/>
</dbReference>
<protein>
    <recommendedName>
        <fullName evidence="9">Lipoprotein signal peptidase</fullName>
        <ecNumber evidence="9">3.4.23.36</ecNumber>
    </recommendedName>
    <alternativeName>
        <fullName evidence="9">Prolipoprotein signal peptidase</fullName>
    </alternativeName>
    <alternativeName>
        <fullName evidence="9">Signal peptidase II</fullName>
        <shortName evidence="9">SPase II</shortName>
    </alternativeName>
</protein>
<feature type="active site" evidence="9">
    <location>
        <position position="131"/>
    </location>
</feature>
<feature type="active site" evidence="9">
    <location>
        <position position="115"/>
    </location>
</feature>
<keyword evidence="8 9" id="KW-0472">Membrane</keyword>
<evidence type="ECO:0000256" key="1">
    <source>
        <dbReference type="ARBA" id="ARBA00006139"/>
    </source>
</evidence>
<keyword evidence="7 9" id="KW-1133">Transmembrane helix</keyword>
<dbReference type="PANTHER" id="PTHR33695">
    <property type="entry name" value="LIPOPROTEIN SIGNAL PEPTIDASE"/>
    <property type="match status" value="1"/>
</dbReference>
<evidence type="ECO:0000256" key="4">
    <source>
        <dbReference type="ARBA" id="ARBA00022692"/>
    </source>
</evidence>
<evidence type="ECO:0000256" key="10">
    <source>
        <dbReference type="RuleBase" id="RU000594"/>
    </source>
</evidence>